<evidence type="ECO:0000313" key="3">
    <source>
        <dbReference type="Proteomes" id="UP000032534"/>
    </source>
</evidence>
<reference evidence="2 3" key="1">
    <citation type="submission" date="2014-11" db="EMBL/GenBank/DDBJ databases">
        <title>Draft Genome Sequences of Paenibacillus polymyxa NRRL B-30509 and Paenibacillus terrae NRRL B-30644, Strains from a Poultry Environment that Produce Tridecaptin A and Paenicidins.</title>
        <authorList>
            <person name="van Belkum M.J."/>
            <person name="Lohans C.T."/>
            <person name="Vederas J.C."/>
        </authorList>
    </citation>
    <scope>NUCLEOTIDE SEQUENCE [LARGE SCALE GENOMIC DNA]</scope>
    <source>
        <strain evidence="2 3">NRRL B-30644</strain>
    </source>
</reference>
<accession>A0A0D7XAE5</accession>
<dbReference type="Pfam" id="PF18860">
    <property type="entry name" value="AbiJ_NTD3"/>
    <property type="match status" value="1"/>
</dbReference>
<gene>
    <name evidence="2" type="ORF">QD47_03070</name>
</gene>
<comment type="caution">
    <text evidence="2">The sequence shown here is derived from an EMBL/GenBank/DDBJ whole genome shotgun (WGS) entry which is preliminary data.</text>
</comment>
<dbReference type="PATRIC" id="fig|159743.3.peg.665"/>
<evidence type="ECO:0000259" key="1">
    <source>
        <dbReference type="Pfam" id="PF18860"/>
    </source>
</evidence>
<dbReference type="RefSeq" id="WP_044644733.1">
    <property type="nucleotide sequence ID" value="NZ_JTHP01000003.1"/>
</dbReference>
<sequence>MNHIELVQHIASFLASEVKSYDIPDICSSYGLDDGEESEAFAGKSKYVERRLRGKDQLFLIDLAKRVAKDYNSVDLNRMLNTISPRGIFNITQITRKNIVKEILSLGYIEGDMNLIDFLKRTWDLDSMTSTDSRFFNATGDITQHMIANDDWSFQELFEDVLEIYNITDEKFIRFTEQIVHPRVRSEVDPQFIEKLNYHLVKDGYKMQVTSQISGYPLYTIIKTTKGVKGEFKNLIFAADGPKPEIVISDSINNEIAIVKNQEFCLVYDLPILEGLLWRELVTWWGDKQSEEQGINVERAMYKRLIRSLDKGPERNFFKFYFKHFRERMGNSLPALIPQVYLHYDPYVTKIVPNETRLVRQRMDFLLLLPNNVRIVIEIDGKQHYSSEDNKPNPKKYAEMMKADRDLRLLGYEVFRFGGFEFINENSVDKMVFDFFSKLFLRYEIN</sequence>
<evidence type="ECO:0000313" key="2">
    <source>
        <dbReference type="EMBL" id="KJD47147.1"/>
    </source>
</evidence>
<dbReference type="Proteomes" id="UP000032534">
    <property type="component" value="Unassembled WGS sequence"/>
</dbReference>
<dbReference type="EMBL" id="JTHP01000003">
    <property type="protein sequence ID" value="KJD47147.1"/>
    <property type="molecule type" value="Genomic_DNA"/>
</dbReference>
<dbReference type="InterPro" id="IPR041427">
    <property type="entry name" value="AbiJ-NTD3"/>
</dbReference>
<organism evidence="2 3">
    <name type="scientific">Paenibacillus terrae</name>
    <dbReference type="NCBI Taxonomy" id="159743"/>
    <lineage>
        <taxon>Bacteria</taxon>
        <taxon>Bacillati</taxon>
        <taxon>Bacillota</taxon>
        <taxon>Bacilli</taxon>
        <taxon>Bacillales</taxon>
        <taxon>Paenibacillaceae</taxon>
        <taxon>Paenibacillus</taxon>
    </lineage>
</organism>
<name>A0A0D7XAE5_9BACL</name>
<keyword evidence="3" id="KW-1185">Reference proteome</keyword>
<feature type="domain" description="AbiJ-NTD3" evidence="1">
    <location>
        <begin position="90"/>
        <end position="253"/>
    </location>
</feature>
<dbReference type="OrthoDB" id="5106738at2"/>
<proteinExistence type="predicted"/>
<dbReference type="AlphaFoldDB" id="A0A0D7XAE5"/>
<protein>
    <recommendedName>
        <fullName evidence="1">AbiJ-NTD3 domain-containing protein</fullName>
    </recommendedName>
</protein>